<dbReference type="AlphaFoldDB" id="A0A1M4S8W2"/>
<organism evidence="2 3">
    <name type="scientific">Flavisolibacter ginsengisoli DSM 18119</name>
    <dbReference type="NCBI Taxonomy" id="1121884"/>
    <lineage>
        <taxon>Bacteria</taxon>
        <taxon>Pseudomonadati</taxon>
        <taxon>Bacteroidota</taxon>
        <taxon>Chitinophagia</taxon>
        <taxon>Chitinophagales</taxon>
        <taxon>Chitinophagaceae</taxon>
        <taxon>Flavisolibacter</taxon>
    </lineage>
</organism>
<dbReference type="EMBL" id="FQUU01000001">
    <property type="protein sequence ID" value="SHE28646.1"/>
    <property type="molecule type" value="Genomic_DNA"/>
</dbReference>
<reference evidence="2 3" key="1">
    <citation type="submission" date="2016-11" db="EMBL/GenBank/DDBJ databases">
        <authorList>
            <person name="Jaros S."/>
            <person name="Januszkiewicz K."/>
            <person name="Wedrychowicz H."/>
        </authorList>
    </citation>
    <scope>NUCLEOTIDE SEQUENCE [LARGE SCALE GENOMIC DNA]</scope>
    <source>
        <strain evidence="2 3">DSM 18119</strain>
    </source>
</reference>
<evidence type="ECO:0000313" key="2">
    <source>
        <dbReference type="EMBL" id="SHE28646.1"/>
    </source>
</evidence>
<keyword evidence="3" id="KW-1185">Reference proteome</keyword>
<dbReference type="Proteomes" id="UP000184048">
    <property type="component" value="Unassembled WGS sequence"/>
</dbReference>
<keyword evidence="1" id="KW-1133">Transmembrane helix</keyword>
<proteinExistence type="predicted"/>
<accession>A0A1M4S8W2</accession>
<evidence type="ECO:0000256" key="1">
    <source>
        <dbReference type="SAM" id="Phobius"/>
    </source>
</evidence>
<keyword evidence="1" id="KW-0812">Transmembrane</keyword>
<gene>
    <name evidence="2" type="ORF">SAMN02745131_00015</name>
</gene>
<feature type="transmembrane region" description="Helical" evidence="1">
    <location>
        <begin position="30"/>
        <end position="49"/>
    </location>
</feature>
<protein>
    <submittedName>
        <fullName evidence="2">Uncharacterized protein</fullName>
    </submittedName>
</protein>
<keyword evidence="1" id="KW-0472">Membrane</keyword>
<dbReference type="STRING" id="1121884.SAMN02745131_00015"/>
<evidence type="ECO:0000313" key="3">
    <source>
        <dbReference type="Proteomes" id="UP000184048"/>
    </source>
</evidence>
<sequence length="387" mass="45300">MIYTPTKKKTEFPGKFIYSNTLLLIANRQVAFKVMCTATFILCLLTSFAQKQKLASPQIVKVAVVMQDPRIPSMGNKRMHELFKTPGYTFQWNDPWKLAEQYRDSLNAISHGVVKYEFVKIYDENIFFTKLKNSTELLSLDKLVSLLSEPGWATLKKDGTQFDYNAFIQHYGFCEMRDRNEINEVWLWSFPYAGGYESTFAGENAFWLNSDPVTNTSCKDLLVVMGLNYEREMSMALESYGHRVESIMRKVYGRWDNKAADPNNWEIYTTIDKVSPGNAQVGNIHYPPNGNSDYDWINKRTVSTYADLWYSYPNIKREGKKAREVDCNEWQCSHSGYMSWWFRHLPHYKGINVKDGHLNNWWEYVVDYNAAMKKEQQLKNKHSKHLK</sequence>
<name>A0A1M4S8W2_9BACT</name>